<dbReference type="InterPro" id="IPR001867">
    <property type="entry name" value="OmpR/PhoB-type_DNA-bd"/>
</dbReference>
<reference evidence="8 9" key="1">
    <citation type="submission" date="2023-10" db="EMBL/GenBank/DDBJ databases">
        <title>Novel methanotroph of the genus Methylocapsa from a subarctic wetland.</title>
        <authorList>
            <person name="Belova S.E."/>
            <person name="Oshkin I.Y."/>
            <person name="Miroshnikov K."/>
            <person name="Dedysh S.N."/>
        </authorList>
    </citation>
    <scope>NUCLEOTIDE SEQUENCE [LARGE SCALE GENOMIC DNA]</scope>
    <source>
        <strain evidence="8 9">RX1</strain>
    </source>
</reference>
<dbReference type="RefSeq" id="WP_407338623.1">
    <property type="nucleotide sequence ID" value="NZ_CP136862.1"/>
</dbReference>
<dbReference type="InterPro" id="IPR011006">
    <property type="entry name" value="CheY-like_superfamily"/>
</dbReference>
<organism evidence="8 9">
    <name type="scientific">Methylocapsa polymorpha</name>
    <dbReference type="NCBI Taxonomy" id="3080828"/>
    <lineage>
        <taxon>Bacteria</taxon>
        <taxon>Pseudomonadati</taxon>
        <taxon>Pseudomonadota</taxon>
        <taxon>Alphaproteobacteria</taxon>
        <taxon>Hyphomicrobiales</taxon>
        <taxon>Beijerinckiaceae</taxon>
        <taxon>Methylocapsa</taxon>
    </lineage>
</organism>
<dbReference type="PANTHER" id="PTHR48111:SF40">
    <property type="entry name" value="PHOSPHATE REGULON TRANSCRIPTIONAL REGULATORY PROTEIN PHOB"/>
    <property type="match status" value="1"/>
</dbReference>
<evidence type="ECO:0000256" key="4">
    <source>
        <dbReference type="PROSITE-ProRule" id="PRU00169"/>
    </source>
</evidence>
<proteinExistence type="predicted"/>
<dbReference type="Gene3D" id="1.10.10.10">
    <property type="entry name" value="Winged helix-like DNA-binding domain superfamily/Winged helix DNA-binding domain"/>
    <property type="match status" value="1"/>
</dbReference>
<protein>
    <submittedName>
        <fullName evidence="8">Response regulator transcription factor</fullName>
    </submittedName>
</protein>
<evidence type="ECO:0000256" key="2">
    <source>
        <dbReference type="ARBA" id="ARBA00023012"/>
    </source>
</evidence>
<evidence type="ECO:0000256" key="5">
    <source>
        <dbReference type="PROSITE-ProRule" id="PRU01091"/>
    </source>
</evidence>
<evidence type="ECO:0000256" key="1">
    <source>
        <dbReference type="ARBA" id="ARBA00022553"/>
    </source>
</evidence>
<dbReference type="CDD" id="cd00383">
    <property type="entry name" value="trans_reg_C"/>
    <property type="match status" value="1"/>
</dbReference>
<dbReference type="Pfam" id="PF00486">
    <property type="entry name" value="Trans_reg_C"/>
    <property type="match status" value="1"/>
</dbReference>
<dbReference type="Proteomes" id="UP001626536">
    <property type="component" value="Chromosome"/>
</dbReference>
<evidence type="ECO:0000313" key="8">
    <source>
        <dbReference type="EMBL" id="WOJ89181.1"/>
    </source>
</evidence>
<dbReference type="Pfam" id="PF00072">
    <property type="entry name" value="Response_reg"/>
    <property type="match status" value="1"/>
</dbReference>
<feature type="domain" description="Response regulatory" evidence="6">
    <location>
        <begin position="6"/>
        <end position="121"/>
    </location>
</feature>
<feature type="DNA-binding region" description="OmpR/PhoB-type" evidence="5">
    <location>
        <begin position="129"/>
        <end position="228"/>
    </location>
</feature>
<dbReference type="InterPro" id="IPR036388">
    <property type="entry name" value="WH-like_DNA-bd_sf"/>
</dbReference>
<dbReference type="SMART" id="SM00448">
    <property type="entry name" value="REC"/>
    <property type="match status" value="1"/>
</dbReference>
<dbReference type="EMBL" id="CP136862">
    <property type="protein sequence ID" value="WOJ89181.1"/>
    <property type="molecule type" value="Genomic_DNA"/>
</dbReference>
<evidence type="ECO:0000259" key="6">
    <source>
        <dbReference type="PROSITE" id="PS50110"/>
    </source>
</evidence>
<feature type="modified residue" description="4-aspartylphosphate" evidence="4">
    <location>
        <position position="56"/>
    </location>
</feature>
<dbReference type="Gene3D" id="6.10.250.690">
    <property type="match status" value="1"/>
</dbReference>
<sequence>MTQVLKILIADDDADLRAALAEQLALHEEFSAVHADSAQGALTASRKEPPDLVIMDVGLPDMDGREAVKRMREEGFKNPIIMLTGHDTEWDTVQGLDAGANDYVTKPFRFAVLLARMRAHLRQHETNEEALFRIGQYTFQPSAKHLIGETGGKLRLTEKETAILRFLYRAGQAVVTREVLLREVWGYNSNVTTHTLETHIYRLRQKIERDPAKAQLLITEAGGYKLVP</sequence>
<evidence type="ECO:0000259" key="7">
    <source>
        <dbReference type="PROSITE" id="PS51755"/>
    </source>
</evidence>
<dbReference type="PANTHER" id="PTHR48111">
    <property type="entry name" value="REGULATOR OF RPOS"/>
    <property type="match status" value="1"/>
</dbReference>
<name>A0ABZ0HQT5_9HYPH</name>
<keyword evidence="3 5" id="KW-0238">DNA-binding</keyword>
<dbReference type="Gene3D" id="3.40.50.2300">
    <property type="match status" value="1"/>
</dbReference>
<evidence type="ECO:0000313" key="9">
    <source>
        <dbReference type="Proteomes" id="UP001626536"/>
    </source>
</evidence>
<dbReference type="InterPro" id="IPR039420">
    <property type="entry name" value="WalR-like"/>
</dbReference>
<gene>
    <name evidence="8" type="ORF">RZS28_15435</name>
</gene>
<accession>A0ABZ0HQT5</accession>
<dbReference type="SUPFAM" id="SSF52172">
    <property type="entry name" value="CheY-like"/>
    <property type="match status" value="1"/>
</dbReference>
<keyword evidence="9" id="KW-1185">Reference proteome</keyword>
<evidence type="ECO:0000256" key="3">
    <source>
        <dbReference type="ARBA" id="ARBA00023125"/>
    </source>
</evidence>
<feature type="domain" description="OmpR/PhoB-type" evidence="7">
    <location>
        <begin position="129"/>
        <end position="228"/>
    </location>
</feature>
<keyword evidence="2" id="KW-0902">Two-component regulatory system</keyword>
<dbReference type="PROSITE" id="PS51755">
    <property type="entry name" value="OMPR_PHOB"/>
    <property type="match status" value="1"/>
</dbReference>
<dbReference type="SMART" id="SM00862">
    <property type="entry name" value="Trans_reg_C"/>
    <property type="match status" value="1"/>
</dbReference>
<keyword evidence="1 4" id="KW-0597">Phosphoprotein</keyword>
<dbReference type="InterPro" id="IPR001789">
    <property type="entry name" value="Sig_transdc_resp-reg_receiver"/>
</dbReference>
<dbReference type="PROSITE" id="PS50110">
    <property type="entry name" value="RESPONSE_REGULATORY"/>
    <property type="match status" value="1"/>
</dbReference>